<evidence type="ECO:0000256" key="1">
    <source>
        <dbReference type="ARBA" id="ARBA00004141"/>
    </source>
</evidence>
<keyword evidence="3 5" id="KW-1133">Transmembrane helix</keyword>
<dbReference type="Pfam" id="PF03062">
    <property type="entry name" value="MBOAT"/>
    <property type="match status" value="1"/>
</dbReference>
<evidence type="ECO:0000256" key="5">
    <source>
        <dbReference type="SAM" id="Phobius"/>
    </source>
</evidence>
<gene>
    <name evidence="6" type="ORF">DUNSADRAFT_8220</name>
</gene>
<name>A0ABQ7FT06_DUNSA</name>
<protein>
    <submittedName>
        <fullName evidence="6">MBOAT, membrane-bound O-acyltransferase family-domain-containing protein</fullName>
    </submittedName>
</protein>
<dbReference type="InterPro" id="IPR051085">
    <property type="entry name" value="MB_O-acyltransferase"/>
</dbReference>
<evidence type="ECO:0000256" key="3">
    <source>
        <dbReference type="ARBA" id="ARBA00022989"/>
    </source>
</evidence>
<sequence>MSLCTCGWRCGSSALLPCSLWLLGPCLRVAECLGCGLWVLVHFGFWVLVYMWLKFLIIWRFFRAVALADGIVPPENMGRCVCNNYDIEGFWRSWHASYNRWLVRYVYVPLGGNRWVTDARAPDNYFFALPALNWYPLALSRDACCRLSAGMLLECKIMRGCRCFVSLL</sequence>
<comment type="caution">
    <text evidence="6">The sequence shown here is derived from an EMBL/GenBank/DDBJ whole genome shotgun (WGS) entry which is preliminary data.</text>
</comment>
<proteinExistence type="predicted"/>
<comment type="subcellular location">
    <subcellularLocation>
        <location evidence="1">Membrane</location>
        <topology evidence="1">Multi-pass membrane protein</topology>
    </subcellularLocation>
</comment>
<accession>A0ABQ7FT06</accession>
<evidence type="ECO:0000313" key="6">
    <source>
        <dbReference type="EMBL" id="KAF5825594.1"/>
    </source>
</evidence>
<organism evidence="6 7">
    <name type="scientific">Dunaliella salina</name>
    <name type="common">Green alga</name>
    <name type="synonym">Protococcus salinus</name>
    <dbReference type="NCBI Taxonomy" id="3046"/>
    <lineage>
        <taxon>Eukaryota</taxon>
        <taxon>Viridiplantae</taxon>
        <taxon>Chlorophyta</taxon>
        <taxon>core chlorophytes</taxon>
        <taxon>Chlorophyceae</taxon>
        <taxon>CS clade</taxon>
        <taxon>Chlamydomonadales</taxon>
        <taxon>Dunaliellaceae</taxon>
        <taxon>Dunaliella</taxon>
    </lineage>
</organism>
<dbReference type="InterPro" id="IPR004299">
    <property type="entry name" value="MBOAT_fam"/>
</dbReference>
<dbReference type="PANTHER" id="PTHR13285">
    <property type="entry name" value="ACYLTRANSFERASE"/>
    <property type="match status" value="1"/>
</dbReference>
<reference evidence="6" key="1">
    <citation type="submission" date="2017-08" db="EMBL/GenBank/DDBJ databases">
        <authorList>
            <person name="Polle J.E."/>
            <person name="Barry K."/>
            <person name="Cushman J."/>
            <person name="Schmutz J."/>
            <person name="Tran D."/>
            <person name="Hathwaick L.T."/>
            <person name="Yim W.C."/>
            <person name="Jenkins J."/>
            <person name="Mckie-Krisberg Z.M."/>
            <person name="Prochnik S."/>
            <person name="Lindquist E."/>
            <person name="Dockter R.B."/>
            <person name="Adam C."/>
            <person name="Molina H."/>
            <person name="Bunkerborg J."/>
            <person name="Jin E."/>
            <person name="Buchheim M."/>
            <person name="Magnuson J."/>
        </authorList>
    </citation>
    <scope>NUCLEOTIDE SEQUENCE</scope>
    <source>
        <strain evidence="6">CCAP 19/18</strain>
    </source>
</reference>
<keyword evidence="7" id="KW-1185">Reference proteome</keyword>
<dbReference type="EMBL" id="MU072425">
    <property type="protein sequence ID" value="KAF5825594.1"/>
    <property type="molecule type" value="Genomic_DNA"/>
</dbReference>
<evidence type="ECO:0000256" key="4">
    <source>
        <dbReference type="ARBA" id="ARBA00023136"/>
    </source>
</evidence>
<dbReference type="Proteomes" id="UP000815325">
    <property type="component" value="Unassembled WGS sequence"/>
</dbReference>
<dbReference type="PANTHER" id="PTHR13285:SF18">
    <property type="entry name" value="PROTEIN-CYSTEINE N-PALMITOYLTRANSFERASE RASP"/>
    <property type="match status" value="1"/>
</dbReference>
<keyword evidence="2 5" id="KW-0812">Transmembrane</keyword>
<keyword evidence="4 5" id="KW-0472">Membrane</keyword>
<evidence type="ECO:0000313" key="7">
    <source>
        <dbReference type="Proteomes" id="UP000815325"/>
    </source>
</evidence>
<feature type="transmembrane region" description="Helical" evidence="5">
    <location>
        <begin position="38"/>
        <end position="57"/>
    </location>
</feature>
<evidence type="ECO:0000256" key="2">
    <source>
        <dbReference type="ARBA" id="ARBA00022692"/>
    </source>
</evidence>